<dbReference type="PROSITE" id="PS51186">
    <property type="entry name" value="GNAT"/>
    <property type="match status" value="1"/>
</dbReference>
<sequence>MVVLKPVNNSDALLLFLLEQENYSRHCYKYRNLIQMINNTNYLVYKLIVKNNLYGYFILMHSGDDFELIRLKVKKRYHHQGYGRQMLKYILTHFSYQQIFLEVNEHNLAAQQLYLKHGFKIIRTISQYYDVENGYLILNFTV</sequence>
<dbReference type="InterPro" id="IPR000182">
    <property type="entry name" value="GNAT_dom"/>
</dbReference>
<dbReference type="SUPFAM" id="SSF55729">
    <property type="entry name" value="Acyl-CoA N-acyltransferases (Nat)"/>
    <property type="match status" value="1"/>
</dbReference>
<accession>A0AAJ4EJX6</accession>
<dbReference type="InterPro" id="IPR016181">
    <property type="entry name" value="Acyl_CoA_acyltransferase"/>
</dbReference>
<dbReference type="Pfam" id="PF13673">
    <property type="entry name" value="Acetyltransf_10"/>
    <property type="match status" value="1"/>
</dbReference>
<dbReference type="Gene3D" id="3.40.630.30">
    <property type="match status" value="1"/>
</dbReference>
<organism evidence="2 3">
    <name type="scientific">Spiroplasma citri</name>
    <dbReference type="NCBI Taxonomy" id="2133"/>
    <lineage>
        <taxon>Bacteria</taxon>
        <taxon>Bacillati</taxon>
        <taxon>Mycoplasmatota</taxon>
        <taxon>Mollicutes</taxon>
        <taxon>Entomoplasmatales</taxon>
        <taxon>Spiroplasmataceae</taxon>
        <taxon>Spiroplasma</taxon>
    </lineage>
</organism>
<proteinExistence type="predicted"/>
<reference evidence="2 3" key="1">
    <citation type="submission" date="2019-11" db="EMBL/GenBank/DDBJ databases">
        <title>Whole genome sequencing and comparative genomics analyses of five strains of Spiroplasma citri.</title>
        <authorList>
            <person name="Yokomi R."/>
            <person name="Chen J."/>
            <person name="Rattner R."/>
            <person name="Vidalakis G."/>
        </authorList>
    </citation>
    <scope>NUCLEOTIDE SEQUENCE [LARGE SCALE GENOMIC DNA]</scope>
    <source>
        <strain evidence="2 3">BR12</strain>
    </source>
</reference>
<evidence type="ECO:0000313" key="2">
    <source>
        <dbReference type="EMBL" id="QIA69257.1"/>
    </source>
</evidence>
<name>A0AAJ4EJX6_SPICI</name>
<dbReference type="GO" id="GO:0016747">
    <property type="term" value="F:acyltransferase activity, transferring groups other than amino-acyl groups"/>
    <property type="evidence" value="ECO:0007669"/>
    <property type="project" value="InterPro"/>
</dbReference>
<feature type="domain" description="N-acetyltransferase" evidence="1">
    <location>
        <begin position="2"/>
        <end position="141"/>
    </location>
</feature>
<protein>
    <submittedName>
        <fullName evidence="2">GNAT family N-acetyltransferase</fullName>
    </submittedName>
</protein>
<dbReference type="Proteomes" id="UP000464735">
    <property type="component" value="Chromosome"/>
</dbReference>
<dbReference type="GeneID" id="54239127"/>
<dbReference type="AlphaFoldDB" id="A0AAJ4EJX6"/>
<evidence type="ECO:0000313" key="3">
    <source>
        <dbReference type="Proteomes" id="UP000464735"/>
    </source>
</evidence>
<evidence type="ECO:0000259" key="1">
    <source>
        <dbReference type="PROSITE" id="PS51186"/>
    </source>
</evidence>
<dbReference type="EMBL" id="CP046368">
    <property type="protein sequence ID" value="QIA69257.1"/>
    <property type="molecule type" value="Genomic_DNA"/>
</dbReference>
<dbReference type="RefSeq" id="WP_071937625.1">
    <property type="nucleotide sequence ID" value="NZ_CP013197.1"/>
</dbReference>
<dbReference type="KEGG" id="sck:SCITRI_001269"/>
<gene>
    <name evidence="2" type="ORF">GL298_06970</name>
</gene>